<protein>
    <recommendedName>
        <fullName evidence="3">Choloylglycine hydrolase/NAAA C-terminal domain-containing protein</fullName>
    </recommendedName>
</protein>
<dbReference type="InterPro" id="IPR029055">
    <property type="entry name" value="Ntn_hydrolases_N"/>
</dbReference>
<keyword evidence="5" id="KW-1185">Reference proteome</keyword>
<accession>A0A5C5WHA3</accession>
<dbReference type="SUPFAM" id="SSF56235">
    <property type="entry name" value="N-terminal nucleophile aminohydrolases (Ntn hydrolases)"/>
    <property type="match status" value="1"/>
</dbReference>
<dbReference type="RefSeq" id="WP_146516728.1">
    <property type="nucleotide sequence ID" value="NZ_SJPI01000003.1"/>
</dbReference>
<dbReference type="Pfam" id="PF02275">
    <property type="entry name" value="CBAH"/>
    <property type="match status" value="1"/>
</dbReference>
<dbReference type="Proteomes" id="UP000316598">
    <property type="component" value="Unassembled WGS sequence"/>
</dbReference>
<dbReference type="OrthoDB" id="8617387at2"/>
<organism evidence="4 5">
    <name type="scientific">Rubripirellula amarantea</name>
    <dbReference type="NCBI Taxonomy" id="2527999"/>
    <lineage>
        <taxon>Bacteria</taxon>
        <taxon>Pseudomonadati</taxon>
        <taxon>Planctomycetota</taxon>
        <taxon>Planctomycetia</taxon>
        <taxon>Pirellulales</taxon>
        <taxon>Pirellulaceae</taxon>
        <taxon>Rubripirellula</taxon>
    </lineage>
</organism>
<evidence type="ECO:0000313" key="4">
    <source>
        <dbReference type="EMBL" id="TWT49172.1"/>
    </source>
</evidence>
<evidence type="ECO:0000256" key="2">
    <source>
        <dbReference type="ARBA" id="ARBA00022801"/>
    </source>
</evidence>
<gene>
    <name evidence="4" type="ORF">Pla22_43640</name>
</gene>
<dbReference type="PANTHER" id="PTHR35527:SF2">
    <property type="entry name" value="HYDROLASE"/>
    <property type="match status" value="1"/>
</dbReference>
<proteinExistence type="inferred from homology"/>
<feature type="domain" description="Choloylglycine hydrolase/NAAA C-terminal" evidence="3">
    <location>
        <begin position="28"/>
        <end position="179"/>
    </location>
</feature>
<dbReference type="PANTHER" id="PTHR35527">
    <property type="entry name" value="CHOLOYLGLYCINE HYDROLASE"/>
    <property type="match status" value="1"/>
</dbReference>
<sequence length="357" mass="38955">MRKSSIRTVLVTFMVGVAILVSGTAIACTVVRYQVGEDYLVARNHDWLFGEGLVIIEPRGLNRTALTPIRPAKWTSKFGSVSLTQFGRGIPFAGMNEAGLTVDLLQLKSAEFPSATAHDRDTVNVIQWVQYQLDTASSVDEVIASLDSVLPLPLIPNIERVHYFVTDASGGVAIVEFMNGKPVVRRGPEATHCALANTDIESEQKAYSGSPTSRYGQAVCSIQDVQQSPDLDTASTQAFCVLDDVSQDSLTRWSLLYQPKHRRLTFQTEASSSQRWLDLDDFDFASGSPSLSIDVLTDKTGNLRSHFQPITPEDNAAIVNHSFDQYLPPGLGRVAVKQLVLNHAASLRQGEPAGGNH</sequence>
<evidence type="ECO:0000259" key="3">
    <source>
        <dbReference type="Pfam" id="PF02275"/>
    </source>
</evidence>
<dbReference type="InterPro" id="IPR052193">
    <property type="entry name" value="Peptidase_C59"/>
</dbReference>
<dbReference type="AlphaFoldDB" id="A0A5C5WHA3"/>
<evidence type="ECO:0000313" key="5">
    <source>
        <dbReference type="Proteomes" id="UP000316598"/>
    </source>
</evidence>
<keyword evidence="2" id="KW-0378">Hydrolase</keyword>
<dbReference type="EMBL" id="SJPI01000003">
    <property type="protein sequence ID" value="TWT49172.1"/>
    <property type="molecule type" value="Genomic_DNA"/>
</dbReference>
<name>A0A5C5WHA3_9BACT</name>
<reference evidence="4 5" key="1">
    <citation type="submission" date="2019-02" db="EMBL/GenBank/DDBJ databases">
        <title>Deep-cultivation of Planctomycetes and their phenomic and genomic characterization uncovers novel biology.</title>
        <authorList>
            <person name="Wiegand S."/>
            <person name="Jogler M."/>
            <person name="Boedeker C."/>
            <person name="Pinto D."/>
            <person name="Vollmers J."/>
            <person name="Rivas-Marin E."/>
            <person name="Kohn T."/>
            <person name="Peeters S.H."/>
            <person name="Heuer A."/>
            <person name="Rast P."/>
            <person name="Oberbeckmann S."/>
            <person name="Bunk B."/>
            <person name="Jeske O."/>
            <person name="Meyerdierks A."/>
            <person name="Storesund J.E."/>
            <person name="Kallscheuer N."/>
            <person name="Luecker S."/>
            <person name="Lage O.M."/>
            <person name="Pohl T."/>
            <person name="Merkel B.J."/>
            <person name="Hornburger P."/>
            <person name="Mueller R.-W."/>
            <person name="Bruemmer F."/>
            <person name="Labrenz M."/>
            <person name="Spormann A.M."/>
            <person name="Op Den Camp H."/>
            <person name="Overmann J."/>
            <person name="Amann R."/>
            <person name="Jetten M.S.M."/>
            <person name="Mascher T."/>
            <person name="Medema M.H."/>
            <person name="Devos D.P."/>
            <person name="Kaster A.-K."/>
            <person name="Ovreas L."/>
            <person name="Rohde M."/>
            <person name="Galperin M.Y."/>
            <person name="Jogler C."/>
        </authorList>
    </citation>
    <scope>NUCLEOTIDE SEQUENCE [LARGE SCALE GENOMIC DNA]</scope>
    <source>
        <strain evidence="4 5">Pla22</strain>
    </source>
</reference>
<dbReference type="PROSITE" id="PS51257">
    <property type="entry name" value="PROKAR_LIPOPROTEIN"/>
    <property type="match status" value="1"/>
</dbReference>
<evidence type="ECO:0000256" key="1">
    <source>
        <dbReference type="ARBA" id="ARBA00006625"/>
    </source>
</evidence>
<dbReference type="Gene3D" id="3.60.60.10">
    <property type="entry name" value="Penicillin V Acylase, Chain A"/>
    <property type="match status" value="1"/>
</dbReference>
<comment type="caution">
    <text evidence="4">The sequence shown here is derived from an EMBL/GenBank/DDBJ whole genome shotgun (WGS) entry which is preliminary data.</text>
</comment>
<dbReference type="GO" id="GO:0016787">
    <property type="term" value="F:hydrolase activity"/>
    <property type="evidence" value="ECO:0007669"/>
    <property type="project" value="UniProtKB-KW"/>
</dbReference>
<comment type="similarity">
    <text evidence="1">Belongs to the peptidase C59 family.</text>
</comment>
<dbReference type="InterPro" id="IPR029132">
    <property type="entry name" value="CBAH/NAAA_C"/>
</dbReference>